<dbReference type="PANTHER" id="PTHR13026">
    <property type="entry name" value="NNP-1 PROTEIN NOVEL NUCLEAR PROTEIN 1 NOP52"/>
    <property type="match status" value="1"/>
</dbReference>
<name>A0AAV1CVB8_OLDCO</name>
<evidence type="ECO:0000313" key="7">
    <source>
        <dbReference type="Proteomes" id="UP001161247"/>
    </source>
</evidence>
<comment type="similarity">
    <text evidence="2">Belongs to the RRP1 family.</text>
</comment>
<dbReference type="EMBL" id="OX459120">
    <property type="protein sequence ID" value="CAI9098473.1"/>
    <property type="molecule type" value="Genomic_DNA"/>
</dbReference>
<feature type="compositionally biased region" description="Basic residues" evidence="5">
    <location>
        <begin position="454"/>
        <end position="463"/>
    </location>
</feature>
<evidence type="ECO:0000256" key="2">
    <source>
        <dbReference type="ARBA" id="ARBA00006374"/>
    </source>
</evidence>
<keyword evidence="4" id="KW-0539">Nucleus</keyword>
<sequence length="571" mass="63933">MKRKPRAPKPKPFLATLSAKSGPTLIKYLASCNASVRSQTLNLIQDWLLQSEAQVAEDDMMKLWKGLFYCLWHADKAPAQGSLVDRLSSLLVSLDPVISLQYFSFFFVTLRREWTGIDRLRLDKFYLLVRRFVNCFFGLMRKHKWDLEYMGRFFEVLEDKALLANDNLLGNGVNYQVVSVFLDELKGFKVPLNRKEVVECLFRPFFRVMEKSLDKILVGKVKSFVFDSLLDKGKTLLKQRKNGDDGQEGGDGDLLLGIIALKMEFSGRFYELGSSPDIVQGNRKVVLGLHEDFLKLERQLEASGVDIEIPDVSEIDEIDGEEVPQLIPLHTDGKNEVDMVHDAEAVNQEKGNVKKKKKGKKAGVEQGKKRKKNKNGVIENGNVGGSANFTLGSDTYLENGNAVSSNGHETSNGVKDDENMLDLSESVMSNLQAEFEKVAAAGSGEASDDLPLLKMKKKRKRANKPKDLEVSTRDEDGQDTGAQNSSKSAKKVRFAMKNNLVWKPHSPLPPQDLRIPPSVTPRGSALKKGVPPGPIREMPPATKKMKKKKGRKILKTISPAVKRLRRVKPLL</sequence>
<dbReference type="GO" id="GO:0005634">
    <property type="term" value="C:nucleus"/>
    <property type="evidence" value="ECO:0007669"/>
    <property type="project" value="UniProtKB-SubCell"/>
</dbReference>
<dbReference type="PANTHER" id="PTHR13026:SF0">
    <property type="entry name" value="RIBOSOMAL RNA PROCESSING 1B"/>
    <property type="match status" value="1"/>
</dbReference>
<evidence type="ECO:0000256" key="4">
    <source>
        <dbReference type="ARBA" id="ARBA00023242"/>
    </source>
</evidence>
<evidence type="ECO:0000313" key="6">
    <source>
        <dbReference type="EMBL" id="CAI9098473.1"/>
    </source>
</evidence>
<feature type="compositionally biased region" description="Basic and acidic residues" evidence="5">
    <location>
        <begin position="464"/>
        <end position="475"/>
    </location>
</feature>
<dbReference type="GO" id="GO:0006364">
    <property type="term" value="P:rRNA processing"/>
    <property type="evidence" value="ECO:0007669"/>
    <property type="project" value="UniProtKB-KW"/>
</dbReference>
<feature type="region of interest" description="Disordered" evidence="5">
    <location>
        <begin position="502"/>
        <end position="551"/>
    </location>
</feature>
<evidence type="ECO:0000256" key="5">
    <source>
        <dbReference type="SAM" id="MobiDB-lite"/>
    </source>
</evidence>
<evidence type="ECO:0000256" key="3">
    <source>
        <dbReference type="ARBA" id="ARBA00022552"/>
    </source>
</evidence>
<dbReference type="AlphaFoldDB" id="A0AAV1CVB8"/>
<dbReference type="InterPro" id="IPR010301">
    <property type="entry name" value="RRP1"/>
</dbReference>
<organism evidence="6 7">
    <name type="scientific">Oldenlandia corymbosa var. corymbosa</name>
    <dbReference type="NCBI Taxonomy" id="529605"/>
    <lineage>
        <taxon>Eukaryota</taxon>
        <taxon>Viridiplantae</taxon>
        <taxon>Streptophyta</taxon>
        <taxon>Embryophyta</taxon>
        <taxon>Tracheophyta</taxon>
        <taxon>Spermatophyta</taxon>
        <taxon>Magnoliopsida</taxon>
        <taxon>eudicotyledons</taxon>
        <taxon>Gunneridae</taxon>
        <taxon>Pentapetalae</taxon>
        <taxon>asterids</taxon>
        <taxon>lamiids</taxon>
        <taxon>Gentianales</taxon>
        <taxon>Rubiaceae</taxon>
        <taxon>Rubioideae</taxon>
        <taxon>Spermacoceae</taxon>
        <taxon>Hedyotis-Oldenlandia complex</taxon>
        <taxon>Oldenlandia</taxon>
    </lineage>
</organism>
<evidence type="ECO:0000256" key="1">
    <source>
        <dbReference type="ARBA" id="ARBA00004123"/>
    </source>
</evidence>
<protein>
    <submittedName>
        <fullName evidence="6">OLC1v1035124C1</fullName>
    </submittedName>
</protein>
<proteinExistence type="inferred from homology"/>
<keyword evidence="7" id="KW-1185">Reference proteome</keyword>
<feature type="region of interest" description="Disordered" evidence="5">
    <location>
        <begin position="451"/>
        <end position="490"/>
    </location>
</feature>
<comment type="subcellular location">
    <subcellularLocation>
        <location evidence="1">Nucleus</location>
    </subcellularLocation>
</comment>
<dbReference type="Pfam" id="PF05997">
    <property type="entry name" value="Nop52"/>
    <property type="match status" value="1"/>
</dbReference>
<keyword evidence="3" id="KW-0698">rRNA processing</keyword>
<accession>A0AAV1CVB8</accession>
<reference evidence="6" key="1">
    <citation type="submission" date="2023-03" db="EMBL/GenBank/DDBJ databases">
        <authorList>
            <person name="Julca I."/>
        </authorList>
    </citation>
    <scope>NUCLEOTIDE SEQUENCE</scope>
</reference>
<feature type="region of interest" description="Disordered" evidence="5">
    <location>
        <begin position="349"/>
        <end position="385"/>
    </location>
</feature>
<gene>
    <name evidence="6" type="ORF">OLC1_LOCUS8671</name>
</gene>
<dbReference type="GO" id="GO:0030688">
    <property type="term" value="C:preribosome, small subunit precursor"/>
    <property type="evidence" value="ECO:0007669"/>
    <property type="project" value="InterPro"/>
</dbReference>
<dbReference type="Proteomes" id="UP001161247">
    <property type="component" value="Chromosome 3"/>
</dbReference>